<evidence type="ECO:0000256" key="1">
    <source>
        <dbReference type="ARBA" id="ARBA00022679"/>
    </source>
</evidence>
<dbReference type="InterPro" id="IPR016039">
    <property type="entry name" value="Thiolase-like"/>
</dbReference>
<keyword evidence="6" id="KW-1185">Reference proteome</keyword>
<dbReference type="Pfam" id="PF08545">
    <property type="entry name" value="ACP_syn_III"/>
    <property type="match status" value="1"/>
</dbReference>
<feature type="domain" description="Beta-ketoacyl-[acyl-carrier-protein] synthase III N-terminal" evidence="4">
    <location>
        <begin position="113"/>
        <end position="190"/>
    </location>
</feature>
<dbReference type="InterPro" id="IPR013751">
    <property type="entry name" value="ACP_syn_III_N"/>
</dbReference>
<sequence length="355" mass="39605">MARWRIKNVGMKGVAMAVPENVVKTSDFDFFSQEEAEVFDNTVGIKRRHIAPDNMCASDMCQAAAEKLLEELGWERDSIDVLLFESVTGDYRTPPTSCILQDRLSLSENCFCMDIPMGCCGCMYAITVAGNLLTTGNVKRALLLIGDTALRMGSMKDKSRVPLFGDCGTAIALEYDEAANDIVVDFHTYGKGYEALMTPHGGFRHPATPESFEYEDFGNGIVRAPIHTLINGMNVFSFAISRPPKSVEKFLADYNINRDTDIDYFLIHQANKMIVDRIVKKLKLPQEKVPYNLEEFGNLGGASIPSLMVTRLREHLMSKETTLLMSSFGLGLTWGTMWMKTKPMIVTCLVNECLV</sequence>
<reference evidence="6" key="1">
    <citation type="submission" date="2016-11" db="EMBL/GenBank/DDBJ databases">
        <authorList>
            <person name="Varghese N."/>
            <person name="Submissions S."/>
        </authorList>
    </citation>
    <scope>NUCLEOTIDE SEQUENCE [LARGE SCALE GENOMIC DNA]</scope>
    <source>
        <strain evidence="6">DSM 26884</strain>
    </source>
</reference>
<dbReference type="RefSeq" id="WP_073314678.1">
    <property type="nucleotide sequence ID" value="NZ_FQZN01000035.1"/>
</dbReference>
<feature type="domain" description="Beta-ketoacyl-[acyl-carrier-protein] synthase III C-terminal" evidence="3">
    <location>
        <begin position="259"/>
        <end position="339"/>
    </location>
</feature>
<dbReference type="EMBL" id="FQZN01000035">
    <property type="protein sequence ID" value="SHJ54733.1"/>
    <property type="molecule type" value="Genomic_DNA"/>
</dbReference>
<dbReference type="AlphaFoldDB" id="A0A1M6K776"/>
<dbReference type="Pfam" id="PF08541">
    <property type="entry name" value="ACP_syn_III_C"/>
    <property type="match status" value="1"/>
</dbReference>
<proteinExistence type="predicted"/>
<dbReference type="PANTHER" id="PTHR34069:SF2">
    <property type="entry name" value="BETA-KETOACYL-[ACYL-CARRIER-PROTEIN] SYNTHASE III"/>
    <property type="match status" value="1"/>
</dbReference>
<dbReference type="GO" id="GO:0004315">
    <property type="term" value="F:3-oxoacyl-[acyl-carrier-protein] synthase activity"/>
    <property type="evidence" value="ECO:0007669"/>
    <property type="project" value="InterPro"/>
</dbReference>
<dbReference type="Gene3D" id="3.40.47.10">
    <property type="match status" value="1"/>
</dbReference>
<keyword evidence="1" id="KW-0808">Transferase</keyword>
<organism evidence="5 6">
    <name type="scientific">Bacteroides stercorirosoris</name>
    <dbReference type="NCBI Taxonomy" id="871324"/>
    <lineage>
        <taxon>Bacteria</taxon>
        <taxon>Pseudomonadati</taxon>
        <taxon>Bacteroidota</taxon>
        <taxon>Bacteroidia</taxon>
        <taxon>Bacteroidales</taxon>
        <taxon>Bacteroidaceae</taxon>
        <taxon>Bacteroides</taxon>
    </lineage>
</organism>
<dbReference type="SUPFAM" id="SSF53901">
    <property type="entry name" value="Thiolase-like"/>
    <property type="match status" value="1"/>
</dbReference>
<evidence type="ECO:0000313" key="6">
    <source>
        <dbReference type="Proteomes" id="UP000184192"/>
    </source>
</evidence>
<accession>A0A1M6K776</accession>
<keyword evidence="2" id="KW-0012">Acyltransferase</keyword>
<dbReference type="InterPro" id="IPR013747">
    <property type="entry name" value="ACP_syn_III_C"/>
</dbReference>
<gene>
    <name evidence="5" type="ORF">SAMN05444350_1351</name>
</gene>
<dbReference type="eggNOG" id="COG0332">
    <property type="taxonomic scope" value="Bacteria"/>
</dbReference>
<dbReference type="GO" id="GO:0044550">
    <property type="term" value="P:secondary metabolite biosynthetic process"/>
    <property type="evidence" value="ECO:0007669"/>
    <property type="project" value="TreeGrafter"/>
</dbReference>
<evidence type="ECO:0000259" key="4">
    <source>
        <dbReference type="Pfam" id="PF08545"/>
    </source>
</evidence>
<dbReference type="GO" id="GO:0006633">
    <property type="term" value="P:fatty acid biosynthetic process"/>
    <property type="evidence" value="ECO:0007669"/>
    <property type="project" value="InterPro"/>
</dbReference>
<evidence type="ECO:0000256" key="2">
    <source>
        <dbReference type="ARBA" id="ARBA00023315"/>
    </source>
</evidence>
<dbReference type="CDD" id="cd00830">
    <property type="entry name" value="KAS_III"/>
    <property type="match status" value="1"/>
</dbReference>
<dbReference type="GeneID" id="92714183"/>
<dbReference type="PANTHER" id="PTHR34069">
    <property type="entry name" value="3-OXOACYL-[ACYL-CARRIER-PROTEIN] SYNTHASE 3"/>
    <property type="match status" value="1"/>
</dbReference>
<dbReference type="Proteomes" id="UP000184192">
    <property type="component" value="Unassembled WGS sequence"/>
</dbReference>
<name>A0A1M6K776_9BACE</name>
<evidence type="ECO:0000313" key="5">
    <source>
        <dbReference type="EMBL" id="SHJ54733.1"/>
    </source>
</evidence>
<evidence type="ECO:0000259" key="3">
    <source>
        <dbReference type="Pfam" id="PF08541"/>
    </source>
</evidence>
<protein>
    <submittedName>
        <fullName evidence="5">3-oxoacyl-[acyl-carrier-protein] synthase-3</fullName>
    </submittedName>
</protein>